<keyword evidence="6" id="KW-0539">Nucleus</keyword>
<evidence type="ECO:0000256" key="4">
    <source>
        <dbReference type="ARBA" id="ARBA00022833"/>
    </source>
</evidence>
<dbReference type="Gene3D" id="3.30.60.160">
    <property type="match status" value="1"/>
</dbReference>
<accession>A0A7R8UBC0</accession>
<dbReference type="GO" id="GO:0035102">
    <property type="term" value="C:PRC1 complex"/>
    <property type="evidence" value="ECO:0007669"/>
    <property type="project" value="TreeGrafter"/>
</dbReference>
<dbReference type="SUPFAM" id="SSF47769">
    <property type="entry name" value="SAM/Pointed domain"/>
    <property type="match status" value="1"/>
</dbReference>
<feature type="region of interest" description="Disordered" evidence="8">
    <location>
        <begin position="13"/>
        <end position="47"/>
    </location>
</feature>
<evidence type="ECO:0000256" key="6">
    <source>
        <dbReference type="ARBA" id="ARBA00023242"/>
    </source>
</evidence>
<keyword evidence="3 7" id="KW-0863">Zinc-finger</keyword>
<proteinExistence type="predicted"/>
<dbReference type="PANTHER" id="PTHR12247">
    <property type="entry name" value="POLYCOMB GROUP PROTEIN"/>
    <property type="match status" value="1"/>
</dbReference>
<evidence type="ECO:0008006" key="13">
    <source>
        <dbReference type="Google" id="ProtNLM"/>
    </source>
</evidence>
<evidence type="ECO:0000259" key="10">
    <source>
        <dbReference type="PROSITE" id="PS51024"/>
    </source>
</evidence>
<dbReference type="InterPro" id="IPR013761">
    <property type="entry name" value="SAM/pointed_sf"/>
</dbReference>
<sequence length="271" mass="29880">MIFLFACKRMEVKDSEKASVESGKEKQNEEISLKKPQSTNVPKAEKDLPKAMIKPNVLTHVIEGFVIQESNEPFAVTRQRYAEKDSLGEPPKKKSNIEESSTPAVIPPDSVACEHCGKYEHRSKLKKKRFCSLTCARAPKNSPAESNTDNSTTQPDESVPMKTVNAVTSEATPSLEKVATTTETAQKPESGSDLPLMIQWTVSDVCEFIKNIPGCSDYAEEFAAQEIDGQALLLLNDNHLVTTMGVRLGPALKIVAKVQSMKEGVEEREQQ</sequence>
<feature type="compositionally biased region" description="Polar residues" evidence="8">
    <location>
        <begin position="143"/>
        <end position="156"/>
    </location>
</feature>
<dbReference type="GO" id="GO:0003677">
    <property type="term" value="F:DNA binding"/>
    <property type="evidence" value="ECO:0007669"/>
    <property type="project" value="UniProtKB-KW"/>
</dbReference>
<keyword evidence="5" id="KW-0238">DNA-binding</keyword>
<dbReference type="GO" id="GO:0042393">
    <property type="term" value="F:histone binding"/>
    <property type="evidence" value="ECO:0007669"/>
    <property type="project" value="TreeGrafter"/>
</dbReference>
<dbReference type="GO" id="GO:0008270">
    <property type="term" value="F:zinc ion binding"/>
    <property type="evidence" value="ECO:0007669"/>
    <property type="project" value="UniProtKB-KW"/>
</dbReference>
<feature type="domain" description="FCS-type" evidence="10">
    <location>
        <begin position="104"/>
        <end position="137"/>
    </location>
</feature>
<feature type="compositionally biased region" description="Polar residues" evidence="8">
    <location>
        <begin position="179"/>
        <end position="189"/>
    </location>
</feature>
<feature type="compositionally biased region" description="Basic and acidic residues" evidence="8">
    <location>
        <begin position="82"/>
        <end position="97"/>
    </location>
</feature>
<dbReference type="AlphaFoldDB" id="A0A7R8UBC0"/>
<dbReference type="GO" id="GO:0045892">
    <property type="term" value="P:negative regulation of DNA-templated transcription"/>
    <property type="evidence" value="ECO:0007669"/>
    <property type="project" value="TreeGrafter"/>
</dbReference>
<keyword evidence="2" id="KW-0479">Metal-binding</keyword>
<dbReference type="EMBL" id="LR899009">
    <property type="protein sequence ID" value="CAD7077571.1"/>
    <property type="molecule type" value="Genomic_DNA"/>
</dbReference>
<feature type="compositionally biased region" description="Basic and acidic residues" evidence="8">
    <location>
        <begin position="13"/>
        <end position="33"/>
    </location>
</feature>
<reference evidence="11 12" key="1">
    <citation type="submission" date="2020-11" db="EMBL/GenBank/DDBJ databases">
        <authorList>
            <person name="Wallbank WR R."/>
            <person name="Pardo Diaz C."/>
            <person name="Kozak K."/>
            <person name="Martin S."/>
            <person name="Jiggins C."/>
            <person name="Moest M."/>
            <person name="Warren A I."/>
            <person name="Generalovic N T."/>
            <person name="Byers J.R.P. K."/>
            <person name="Montejo-Kovacevich G."/>
            <person name="Yen C E."/>
        </authorList>
    </citation>
    <scope>NUCLEOTIDE SEQUENCE [LARGE SCALE GENOMIC DNA]</scope>
</reference>
<feature type="region of interest" description="Disordered" evidence="8">
    <location>
        <begin position="138"/>
        <end position="190"/>
    </location>
</feature>
<dbReference type="OrthoDB" id="2390104at2759"/>
<dbReference type="GO" id="GO:0003682">
    <property type="term" value="F:chromatin binding"/>
    <property type="evidence" value="ECO:0007669"/>
    <property type="project" value="TreeGrafter"/>
</dbReference>
<dbReference type="InterPro" id="IPR012313">
    <property type="entry name" value="Znf_FCS"/>
</dbReference>
<gene>
    <name evidence="11" type="ORF">HERILL_LOCUS908</name>
</gene>
<name>A0A7R8UBC0_HERIL</name>
<dbReference type="CDD" id="cd09577">
    <property type="entry name" value="SAM_Ph1_2_3"/>
    <property type="match status" value="1"/>
</dbReference>
<keyword evidence="4" id="KW-0862">Zinc</keyword>
<dbReference type="InParanoid" id="A0A7R8UBC0"/>
<dbReference type="SMART" id="SM00454">
    <property type="entry name" value="SAM"/>
    <property type="match status" value="1"/>
</dbReference>
<dbReference type="InterPro" id="IPR001660">
    <property type="entry name" value="SAM"/>
</dbReference>
<protein>
    <recommendedName>
        <fullName evidence="13">Polyhomeotic-like protein 2</fullName>
    </recommendedName>
</protein>
<evidence type="ECO:0000256" key="8">
    <source>
        <dbReference type="SAM" id="MobiDB-lite"/>
    </source>
</evidence>
<dbReference type="Pfam" id="PF00536">
    <property type="entry name" value="SAM_1"/>
    <property type="match status" value="1"/>
</dbReference>
<comment type="subcellular location">
    <subcellularLocation>
        <location evidence="1">Nucleus</location>
    </subcellularLocation>
</comment>
<evidence type="ECO:0000313" key="12">
    <source>
        <dbReference type="Proteomes" id="UP000594454"/>
    </source>
</evidence>
<dbReference type="InterPro" id="IPR050548">
    <property type="entry name" value="PcG_chromatin_remod_factors"/>
</dbReference>
<evidence type="ECO:0000256" key="3">
    <source>
        <dbReference type="ARBA" id="ARBA00022771"/>
    </source>
</evidence>
<organism evidence="11 12">
    <name type="scientific">Hermetia illucens</name>
    <name type="common">Black soldier fly</name>
    <dbReference type="NCBI Taxonomy" id="343691"/>
    <lineage>
        <taxon>Eukaryota</taxon>
        <taxon>Metazoa</taxon>
        <taxon>Ecdysozoa</taxon>
        <taxon>Arthropoda</taxon>
        <taxon>Hexapoda</taxon>
        <taxon>Insecta</taxon>
        <taxon>Pterygota</taxon>
        <taxon>Neoptera</taxon>
        <taxon>Endopterygota</taxon>
        <taxon>Diptera</taxon>
        <taxon>Brachycera</taxon>
        <taxon>Stratiomyomorpha</taxon>
        <taxon>Stratiomyidae</taxon>
        <taxon>Hermetiinae</taxon>
        <taxon>Hermetia</taxon>
    </lineage>
</organism>
<evidence type="ECO:0000259" key="9">
    <source>
        <dbReference type="PROSITE" id="PS50105"/>
    </source>
</evidence>
<dbReference type="PROSITE" id="PS51024">
    <property type="entry name" value="ZF_FCS"/>
    <property type="match status" value="1"/>
</dbReference>
<feature type="region of interest" description="Disordered" evidence="8">
    <location>
        <begin position="82"/>
        <end position="107"/>
    </location>
</feature>
<feature type="domain" description="SAM" evidence="9">
    <location>
        <begin position="200"/>
        <end position="264"/>
    </location>
</feature>
<evidence type="ECO:0000256" key="5">
    <source>
        <dbReference type="ARBA" id="ARBA00023125"/>
    </source>
</evidence>
<evidence type="ECO:0000313" key="11">
    <source>
        <dbReference type="EMBL" id="CAD7077571.1"/>
    </source>
</evidence>
<dbReference type="Proteomes" id="UP000594454">
    <property type="component" value="Chromosome 1"/>
</dbReference>
<dbReference type="Gene3D" id="1.10.150.50">
    <property type="entry name" value="Transcription Factor, Ets-1"/>
    <property type="match status" value="1"/>
</dbReference>
<evidence type="ECO:0000256" key="1">
    <source>
        <dbReference type="ARBA" id="ARBA00004123"/>
    </source>
</evidence>
<dbReference type="PROSITE" id="PS50105">
    <property type="entry name" value="SAM_DOMAIN"/>
    <property type="match status" value="1"/>
</dbReference>
<evidence type="ECO:0000256" key="7">
    <source>
        <dbReference type="PROSITE-ProRule" id="PRU00367"/>
    </source>
</evidence>
<keyword evidence="12" id="KW-1185">Reference proteome</keyword>
<evidence type="ECO:0000256" key="2">
    <source>
        <dbReference type="ARBA" id="ARBA00022723"/>
    </source>
</evidence>
<dbReference type="InterPro" id="IPR038603">
    <property type="entry name" value="Znf_FCS_sf"/>
</dbReference>
<dbReference type="PANTHER" id="PTHR12247:SF138">
    <property type="entry name" value="POLYHOMEOTIC DISTAL, ISOFORM A-RELATED"/>
    <property type="match status" value="1"/>
</dbReference>